<organism evidence="3 4">
    <name type="scientific">Actinokineospora alba</name>
    <dbReference type="NCBI Taxonomy" id="504798"/>
    <lineage>
        <taxon>Bacteria</taxon>
        <taxon>Bacillati</taxon>
        <taxon>Actinomycetota</taxon>
        <taxon>Actinomycetes</taxon>
        <taxon>Pseudonocardiales</taxon>
        <taxon>Pseudonocardiaceae</taxon>
        <taxon>Actinokineospora</taxon>
    </lineage>
</organism>
<feature type="domain" description="Beta-lactamase-related" evidence="2">
    <location>
        <begin position="75"/>
        <end position="293"/>
    </location>
</feature>
<dbReference type="InterPro" id="IPR001466">
    <property type="entry name" value="Beta-lactam-related"/>
</dbReference>
<evidence type="ECO:0000256" key="1">
    <source>
        <dbReference type="SAM" id="SignalP"/>
    </source>
</evidence>
<dbReference type="Proteomes" id="UP000199651">
    <property type="component" value="Unassembled WGS sequence"/>
</dbReference>
<dbReference type="Gene3D" id="3.40.710.10">
    <property type="entry name" value="DD-peptidase/beta-lactamase superfamily"/>
    <property type="match status" value="1"/>
</dbReference>
<sequence length="416" mass="45415">MVRKHLRWPGAVAVALSAAVLVPLTGAAAPTPGPAGTAIAAADPGSAPWAQVPRDQVAAQCGLDPVLLDRANAALPSIPFTIVRYGKLCWVNRPADTTSTYHVASVTKTFAATLFGMISQRSSTLEDTDPVREWLSGWEAGLINPQATLAHVLAMTSAKLNLATDRKGAWIYDALGLVEIDRLITVMNRAIQREPAAFPGVTNVQQFAQRYLFDVLGMRDSNWGGSSIAYSLNSTTQDLSRLGLLLMQKGTWQGTRLLEEKFVYRMTHPAFEDTNTGYGYLTQMNAYQGWTYSSGTNDTACSPYSTWPRHPHAPFDATTHNYNGTPYTDERHDIGLAWAAGVGGQRVSLHRGLDLVITVRDDSTNEGHKRVWNAMRPALVALDPRYAGDEAGFCAAYQRSQYAPTLRFPWSANASR</sequence>
<evidence type="ECO:0000313" key="4">
    <source>
        <dbReference type="Proteomes" id="UP000199651"/>
    </source>
</evidence>
<proteinExistence type="predicted"/>
<feature type="chain" id="PRO_5011736305" evidence="1">
    <location>
        <begin position="29"/>
        <end position="416"/>
    </location>
</feature>
<protein>
    <submittedName>
        <fullName evidence="3">CubicO group peptidase, beta-lactamase class C family</fullName>
    </submittedName>
</protein>
<dbReference type="InterPro" id="IPR050789">
    <property type="entry name" value="Diverse_Enzym_Activities"/>
</dbReference>
<evidence type="ECO:0000259" key="2">
    <source>
        <dbReference type="Pfam" id="PF00144"/>
    </source>
</evidence>
<evidence type="ECO:0000313" key="3">
    <source>
        <dbReference type="EMBL" id="SDO70721.1"/>
    </source>
</evidence>
<dbReference type="SUPFAM" id="SSF56601">
    <property type="entry name" value="beta-lactamase/transpeptidase-like"/>
    <property type="match status" value="1"/>
</dbReference>
<name>A0A1H0LRP2_9PSEU</name>
<keyword evidence="4" id="KW-1185">Reference proteome</keyword>
<dbReference type="AlphaFoldDB" id="A0A1H0LRP2"/>
<keyword evidence="1" id="KW-0732">Signal</keyword>
<dbReference type="PANTHER" id="PTHR43283">
    <property type="entry name" value="BETA-LACTAMASE-RELATED"/>
    <property type="match status" value="1"/>
</dbReference>
<reference evidence="4" key="1">
    <citation type="submission" date="2016-10" db="EMBL/GenBank/DDBJ databases">
        <authorList>
            <person name="Varghese N."/>
            <person name="Submissions S."/>
        </authorList>
    </citation>
    <scope>NUCLEOTIDE SEQUENCE [LARGE SCALE GENOMIC DNA]</scope>
    <source>
        <strain evidence="4">IBRC-M 10655</strain>
    </source>
</reference>
<gene>
    <name evidence="3" type="ORF">SAMN05192558_104251</name>
</gene>
<dbReference type="InterPro" id="IPR012338">
    <property type="entry name" value="Beta-lactam/transpept-like"/>
</dbReference>
<dbReference type="STRING" id="504798.SAMN05421871_10946"/>
<dbReference type="Pfam" id="PF00144">
    <property type="entry name" value="Beta-lactamase"/>
    <property type="match status" value="1"/>
</dbReference>
<dbReference type="EMBL" id="FNJB01000004">
    <property type="protein sequence ID" value="SDO70721.1"/>
    <property type="molecule type" value="Genomic_DNA"/>
</dbReference>
<feature type="signal peptide" evidence="1">
    <location>
        <begin position="1"/>
        <end position="28"/>
    </location>
</feature>
<accession>A0A1H0LRP2</accession>
<dbReference type="PANTHER" id="PTHR43283:SF7">
    <property type="entry name" value="BETA-LACTAMASE-RELATED DOMAIN-CONTAINING PROTEIN"/>
    <property type="match status" value="1"/>
</dbReference>